<gene>
    <name evidence="2" type="ORF">GQR91_14555</name>
    <name evidence="3" type="ORF">SAMN05216557_1084</name>
</gene>
<protein>
    <submittedName>
        <fullName evidence="2 3">Oligosaccharide biosynthesis protein Alg14</fullName>
    </submittedName>
</protein>
<dbReference type="RefSeq" id="WP_149683199.1">
    <property type="nucleotide sequence ID" value="NZ_FNBI01000008.1"/>
</dbReference>
<evidence type="ECO:0000313" key="4">
    <source>
        <dbReference type="Proteomes" id="UP000323502"/>
    </source>
</evidence>
<accession>A0A1G7QAW9</accession>
<organism evidence="3 4">
    <name type="scientific">Sphingomonas carotinifaciens</name>
    <dbReference type="NCBI Taxonomy" id="1166323"/>
    <lineage>
        <taxon>Bacteria</taxon>
        <taxon>Pseudomonadati</taxon>
        <taxon>Pseudomonadota</taxon>
        <taxon>Alphaproteobacteria</taxon>
        <taxon>Sphingomonadales</taxon>
        <taxon>Sphingomonadaceae</taxon>
        <taxon>Sphingomonas</taxon>
    </lineage>
</organism>
<keyword evidence="4" id="KW-1185">Reference proteome</keyword>
<dbReference type="EMBL" id="FNBI01000008">
    <property type="protein sequence ID" value="SDF94730.1"/>
    <property type="molecule type" value="Genomic_DNA"/>
</dbReference>
<dbReference type="Proteomes" id="UP000436801">
    <property type="component" value="Unassembled WGS sequence"/>
</dbReference>
<name>A0A1G7QAW9_9SPHN</name>
<dbReference type="Pfam" id="PF08660">
    <property type="entry name" value="Alg14"/>
    <property type="match status" value="1"/>
</dbReference>
<dbReference type="EMBL" id="WSUT01000005">
    <property type="protein sequence ID" value="MWC44842.1"/>
    <property type="molecule type" value="Genomic_DNA"/>
</dbReference>
<dbReference type="Gene3D" id="3.40.50.2000">
    <property type="entry name" value="Glycogen Phosphorylase B"/>
    <property type="match status" value="1"/>
</dbReference>
<evidence type="ECO:0000313" key="2">
    <source>
        <dbReference type="EMBL" id="MWC44842.1"/>
    </source>
</evidence>
<dbReference type="Proteomes" id="UP000323502">
    <property type="component" value="Unassembled WGS sequence"/>
</dbReference>
<feature type="region of interest" description="Disordered" evidence="1">
    <location>
        <begin position="10"/>
        <end position="38"/>
    </location>
</feature>
<dbReference type="OrthoDB" id="555447at2"/>
<evidence type="ECO:0000313" key="5">
    <source>
        <dbReference type="Proteomes" id="UP000436801"/>
    </source>
</evidence>
<reference evidence="3 4" key="1">
    <citation type="submission" date="2016-10" db="EMBL/GenBank/DDBJ databases">
        <authorList>
            <person name="Varghese N."/>
            <person name="Submissions S."/>
        </authorList>
    </citation>
    <scope>NUCLEOTIDE SEQUENCE [LARGE SCALE GENOMIC DNA]</scope>
    <source>
        <strain evidence="3 4">S7-754</strain>
    </source>
</reference>
<dbReference type="GO" id="GO:0006488">
    <property type="term" value="P:dolichol-linked oligosaccharide biosynthetic process"/>
    <property type="evidence" value="ECO:0007669"/>
    <property type="project" value="InterPro"/>
</dbReference>
<sequence length="184" mass="19846">MGAGSIALARAARGRGEGGPSRPVPDKTAPAPSGARRPRLLAGASGGGHWVELRRLRAAFEGFDVAYVSTFESYAEVVAGHRYYAVPDASRFSLKGFAPIFARALVVMVRERPAAFITTGSAPMLPFLLMARLFGVRTLWIDSIANAEHLSTSGRIAKRLAHRCLAQWPEVGAQEDIECWGRIV</sequence>
<proteinExistence type="predicted"/>
<dbReference type="AlphaFoldDB" id="A0A1G7QAW9"/>
<evidence type="ECO:0000313" key="3">
    <source>
        <dbReference type="EMBL" id="SDF94730.1"/>
    </source>
</evidence>
<evidence type="ECO:0000256" key="1">
    <source>
        <dbReference type="SAM" id="MobiDB-lite"/>
    </source>
</evidence>
<reference evidence="2 5" key="2">
    <citation type="submission" date="2019-12" db="EMBL/GenBank/DDBJ databases">
        <authorList>
            <person name="Zheng J."/>
        </authorList>
    </citation>
    <scope>NUCLEOTIDE SEQUENCE [LARGE SCALE GENOMIC DNA]</scope>
    <source>
        <strain evidence="2 5">DSM 27347</strain>
    </source>
</reference>
<dbReference type="InterPro" id="IPR013969">
    <property type="entry name" value="Oligosacch_biosynth_Alg14"/>
</dbReference>